<dbReference type="EMBL" id="CP007547">
    <property type="protein sequence ID" value="AIL46330.1"/>
    <property type="molecule type" value="Genomic_DNA"/>
</dbReference>
<gene>
    <name evidence="1" type="ORF">BD94_2555</name>
</gene>
<dbReference type="AlphaFoldDB" id="A0A077ELI6"/>
<reference evidence="1" key="1">
    <citation type="journal article" date="2013" name="Lancet">
        <title>First case of E anophelis outbreak in an intensive-care unit.</title>
        <authorList>
            <person name="Teo J."/>
            <person name="Tan S.Y."/>
            <person name="Tay M."/>
            <person name="Ding Y."/>
            <person name="Kjelleberg S."/>
            <person name="Givskov M."/>
            <person name="Lin R.T."/>
            <person name="Yang L."/>
        </authorList>
    </citation>
    <scope>NUCLEOTIDE SEQUENCE [LARGE SCALE GENOMIC DNA]</scope>
    <source>
        <strain evidence="1">NUHP1</strain>
    </source>
</reference>
<reference evidence="1" key="2">
    <citation type="journal article" date="2015" name="Genome Biol. Evol.">
        <title>Complete Genome Sequence and Transcriptomic Analysis of the Novel Pathogen Elizabethkingia anophelis in Response to Oxidative Stress.</title>
        <authorList>
            <person name="Li Y."/>
            <person name="Liu Y."/>
            <person name="Chew S.C."/>
            <person name="Tay M."/>
            <person name="Salido M.M."/>
            <person name="Teo J."/>
            <person name="Lauro F.M."/>
            <person name="Givskov M."/>
            <person name="Yang L."/>
        </authorList>
    </citation>
    <scope>NUCLEOTIDE SEQUENCE</scope>
    <source>
        <strain evidence="1">NUHP1</strain>
    </source>
</reference>
<dbReference type="Proteomes" id="UP000028933">
    <property type="component" value="Chromosome"/>
</dbReference>
<dbReference type="HOGENOM" id="CLU_3167538_0_0_10"/>
<protein>
    <submittedName>
        <fullName evidence="1">Uncharacterized protein</fullName>
    </submittedName>
</protein>
<evidence type="ECO:0000313" key="2">
    <source>
        <dbReference type="Proteomes" id="UP000028933"/>
    </source>
</evidence>
<evidence type="ECO:0000313" key="1">
    <source>
        <dbReference type="EMBL" id="AIL46330.1"/>
    </source>
</evidence>
<proteinExistence type="predicted"/>
<accession>A0A077ELI6</accession>
<name>A0A077ELI6_9FLAO</name>
<organism evidence="1 2">
    <name type="scientific">Elizabethkingia anophelis NUHP1</name>
    <dbReference type="NCBI Taxonomy" id="1338011"/>
    <lineage>
        <taxon>Bacteria</taxon>
        <taxon>Pseudomonadati</taxon>
        <taxon>Bacteroidota</taxon>
        <taxon>Flavobacteriia</taxon>
        <taxon>Flavobacteriales</taxon>
        <taxon>Weeksellaceae</taxon>
        <taxon>Elizabethkingia</taxon>
    </lineage>
</organism>
<sequence>MHYNKEKSIKEFYYLYSAYNYETSGVPEELYLNIVMEVNINLKIKTA</sequence>
<dbReference type="KEGG" id="eao:BD94_2555"/>